<dbReference type="AlphaFoldDB" id="K8F657"/>
<dbReference type="eggNOG" id="KOG0387">
    <property type="taxonomic scope" value="Eukaryota"/>
</dbReference>
<dbReference type="InterPro" id="IPR014001">
    <property type="entry name" value="Helicase_ATP-bd"/>
</dbReference>
<feature type="region of interest" description="Disordered" evidence="2">
    <location>
        <begin position="920"/>
        <end position="957"/>
    </location>
</feature>
<dbReference type="CDD" id="cd18793">
    <property type="entry name" value="SF2_C_SNF"/>
    <property type="match status" value="1"/>
</dbReference>
<dbReference type="Gene3D" id="3.40.50.300">
    <property type="entry name" value="P-loop containing nucleotide triphosphate hydrolases"/>
    <property type="match status" value="1"/>
</dbReference>
<dbReference type="Proteomes" id="UP000198341">
    <property type="component" value="Chromosome 6"/>
</dbReference>
<feature type="compositionally biased region" description="Polar residues" evidence="2">
    <location>
        <begin position="1"/>
        <end position="15"/>
    </location>
</feature>
<dbReference type="InterPro" id="IPR049730">
    <property type="entry name" value="SNF2/RAD54-like_C"/>
</dbReference>
<dbReference type="KEGG" id="bpg:Bathy06g04290"/>
<protein>
    <submittedName>
        <fullName evidence="5">Uncharacterized protein</fullName>
    </submittedName>
</protein>
<dbReference type="InterPro" id="IPR001650">
    <property type="entry name" value="Helicase_C-like"/>
</dbReference>
<feature type="compositionally biased region" description="Basic and acidic residues" evidence="2">
    <location>
        <begin position="526"/>
        <end position="549"/>
    </location>
</feature>
<dbReference type="GO" id="GO:0016787">
    <property type="term" value="F:hydrolase activity"/>
    <property type="evidence" value="ECO:0007669"/>
    <property type="project" value="UniProtKB-KW"/>
</dbReference>
<evidence type="ECO:0000313" key="5">
    <source>
        <dbReference type="EMBL" id="CCO17038.1"/>
    </source>
</evidence>
<dbReference type="InterPro" id="IPR000330">
    <property type="entry name" value="SNF2_N"/>
</dbReference>
<dbReference type="OrthoDB" id="413460at2759"/>
<feature type="compositionally biased region" description="Acidic residues" evidence="2">
    <location>
        <begin position="58"/>
        <end position="85"/>
    </location>
</feature>
<dbReference type="Pfam" id="PF00271">
    <property type="entry name" value="Helicase_C"/>
    <property type="match status" value="1"/>
</dbReference>
<evidence type="ECO:0000256" key="2">
    <source>
        <dbReference type="SAM" id="MobiDB-lite"/>
    </source>
</evidence>
<dbReference type="SMART" id="SM00487">
    <property type="entry name" value="DEXDc"/>
    <property type="match status" value="1"/>
</dbReference>
<name>K8F657_9CHLO</name>
<gene>
    <name evidence="5" type="ORF">Bathy06g04290</name>
</gene>
<evidence type="ECO:0000259" key="4">
    <source>
        <dbReference type="PROSITE" id="PS51194"/>
    </source>
</evidence>
<feature type="region of interest" description="Disordered" evidence="2">
    <location>
        <begin position="829"/>
        <end position="853"/>
    </location>
</feature>
<dbReference type="GO" id="GO:0005524">
    <property type="term" value="F:ATP binding"/>
    <property type="evidence" value="ECO:0007669"/>
    <property type="project" value="InterPro"/>
</dbReference>
<feature type="compositionally biased region" description="Acidic residues" evidence="2">
    <location>
        <begin position="25"/>
        <end position="38"/>
    </location>
</feature>
<feature type="region of interest" description="Disordered" evidence="2">
    <location>
        <begin position="58"/>
        <end position="237"/>
    </location>
</feature>
<reference evidence="5 6" key="1">
    <citation type="submission" date="2011-10" db="EMBL/GenBank/DDBJ databases">
        <authorList>
            <person name="Genoscope - CEA"/>
        </authorList>
    </citation>
    <scope>NUCLEOTIDE SEQUENCE [LARGE SCALE GENOMIC DNA]</scope>
    <source>
        <strain evidence="5 6">RCC 1105</strain>
    </source>
</reference>
<dbReference type="PANTHER" id="PTHR45629">
    <property type="entry name" value="SNF2/RAD54 FAMILY MEMBER"/>
    <property type="match status" value="1"/>
</dbReference>
<evidence type="ECO:0000256" key="1">
    <source>
        <dbReference type="ARBA" id="ARBA00022801"/>
    </source>
</evidence>
<dbReference type="InterPro" id="IPR050496">
    <property type="entry name" value="SNF2_RAD54_helicase_repair"/>
</dbReference>
<feature type="domain" description="Helicase C-terminal" evidence="4">
    <location>
        <begin position="684"/>
        <end position="848"/>
    </location>
</feature>
<feature type="domain" description="Helicase ATP-binding" evidence="3">
    <location>
        <begin position="269"/>
        <end position="471"/>
    </location>
</feature>
<sequence length="1063" mass="117353">MNILTRMNASSRSPPSLNDKKSGKDDDDLDEDDSEDEIVVQHRSKSALMRRKVLVSEDDVTDSDIEFTTEDVKEEDEDDAFEDALDASFSESSNKNDLVVPFSSMTPTLRSSSSSDDDEEGEFETPIIETVVKRPTARKEKTTERGGGAGKISLFQAFRSPEAKRAFATTTPSRTATSAAKPMVGAKVASPASRPDESMASPSPSPSPSPLPSSSFSLPAPAPSSSTKNKPNNNMRLKGKTYEDKQFSLDHSVAMKLYDHQRDAVRWLWDLQLKNRGGILADDMGLGKTMSSAAFIAGSLKSKTIKRALILAPTTLLPHWRKEFIVCGLNEKREIFSYTGTKEQRAKVLKKVQSREGEGSVLLCTYGMLSHNPEEFGIVLENDEGTNYRQIEDIERREGRGFEVSAKSYSGDGVRFGWVVMDEGHQMKNPNTKIAQFVRRLPCDLRLVVSGTPIQNHLGELWALYDLAAPGLLGSEEQFRKNFARKITSGRSRDASESERHEARELSKMLRKMCAPYFLRREKEGVLRDGEPNKEKKDGVEKDKEKNETVSEAAARAGNITKWASTHNAPKKLGKKNDLVAWIPLSKAQKTLYEAFLKSPTIQKVLNKTGSALAALSALKKICDDPYLAFRELESVNADEREEPNEDTRSINTTDALREVASSIGLDVDQLRENPLLFSAKLKRLHALLSEFKKNGKKVLVFSQSRYALDRCEVIARKIFDVDNQVTRIDGNVSANVRHDRVTAFQESGSPNQLMLLTTRVGGLGITLTAATRVIIFDPSWNPTTDNQSVDRAYRIGQTENVVVYRMITVGTVEEKTYRKQVFKQGIANDAQKGGGNEDFSPSKESNNEEEDEFRYFSTAETDGNVMFTFDVKNSEVSSTAKTLNSLHAHHREYDEQLKRELESTKGMFEVSDHDLLFSQGDSTTAGKGAAKVPDSKLGGGKKKGSSKTGSGGSGGGGILGSKGNANNANWGGAGLLSSLAAKADAVAVNVKRRGSDAGEERDEKSVAVARLQKLQKEETRTNELLSNQILLSRLPDNGERAQLKKQDLEKQIEDLTRSIESL</sequence>
<evidence type="ECO:0000313" key="6">
    <source>
        <dbReference type="Proteomes" id="UP000198341"/>
    </source>
</evidence>
<keyword evidence="6" id="KW-1185">Reference proteome</keyword>
<dbReference type="InterPro" id="IPR038718">
    <property type="entry name" value="SNF2-like_sf"/>
</dbReference>
<dbReference type="STRING" id="41875.K8F657"/>
<proteinExistence type="predicted"/>
<dbReference type="GeneID" id="19015410"/>
<dbReference type="EMBL" id="FO082273">
    <property type="protein sequence ID" value="CCO17038.1"/>
    <property type="molecule type" value="Genomic_DNA"/>
</dbReference>
<keyword evidence="1" id="KW-0378">Hydrolase</keyword>
<dbReference type="PROSITE" id="PS51192">
    <property type="entry name" value="HELICASE_ATP_BIND_1"/>
    <property type="match status" value="1"/>
</dbReference>
<accession>K8F657</accession>
<feature type="compositionally biased region" description="Low complexity" evidence="2">
    <location>
        <begin position="212"/>
        <end position="234"/>
    </location>
</feature>
<organism evidence="5 6">
    <name type="scientific">Bathycoccus prasinos</name>
    <dbReference type="NCBI Taxonomy" id="41875"/>
    <lineage>
        <taxon>Eukaryota</taxon>
        <taxon>Viridiplantae</taxon>
        <taxon>Chlorophyta</taxon>
        <taxon>Mamiellophyceae</taxon>
        <taxon>Mamiellales</taxon>
        <taxon>Bathycoccaceae</taxon>
        <taxon>Bathycoccus</taxon>
    </lineage>
</organism>
<feature type="region of interest" description="Disordered" evidence="2">
    <location>
        <begin position="526"/>
        <end position="555"/>
    </location>
</feature>
<dbReference type="InterPro" id="IPR027417">
    <property type="entry name" value="P-loop_NTPase"/>
</dbReference>
<dbReference type="SUPFAM" id="SSF52540">
    <property type="entry name" value="P-loop containing nucleoside triphosphate hydrolases"/>
    <property type="match status" value="2"/>
</dbReference>
<dbReference type="PROSITE" id="PS51194">
    <property type="entry name" value="HELICASE_CTER"/>
    <property type="match status" value="1"/>
</dbReference>
<feature type="region of interest" description="Disordered" evidence="2">
    <location>
        <begin position="1"/>
        <end position="43"/>
    </location>
</feature>
<dbReference type="Gene3D" id="3.40.50.10810">
    <property type="entry name" value="Tandem AAA-ATPase domain"/>
    <property type="match status" value="1"/>
</dbReference>
<feature type="compositionally biased region" description="Low complexity" evidence="2">
    <location>
        <begin position="166"/>
        <end position="180"/>
    </location>
</feature>
<evidence type="ECO:0000259" key="3">
    <source>
        <dbReference type="PROSITE" id="PS51192"/>
    </source>
</evidence>
<dbReference type="GO" id="GO:0015616">
    <property type="term" value="F:DNA translocase activity"/>
    <property type="evidence" value="ECO:0007669"/>
    <property type="project" value="TreeGrafter"/>
</dbReference>
<dbReference type="Pfam" id="PF00176">
    <property type="entry name" value="SNF2-rel_dom"/>
    <property type="match status" value="1"/>
</dbReference>
<dbReference type="PANTHER" id="PTHR45629:SF7">
    <property type="entry name" value="DNA EXCISION REPAIR PROTEIN ERCC-6-RELATED"/>
    <property type="match status" value="1"/>
</dbReference>
<dbReference type="SMART" id="SM00490">
    <property type="entry name" value="HELICc"/>
    <property type="match status" value="1"/>
</dbReference>
<dbReference type="RefSeq" id="XP_007512438.1">
    <property type="nucleotide sequence ID" value="XM_007512376.1"/>
</dbReference>